<keyword evidence="1" id="KW-0472">Membrane</keyword>
<proteinExistence type="predicted"/>
<gene>
    <name evidence="3" type="ORF">D5S19_10015</name>
</gene>
<feature type="domain" description="SHOCT" evidence="2">
    <location>
        <begin position="43"/>
        <end position="66"/>
    </location>
</feature>
<evidence type="ECO:0000256" key="1">
    <source>
        <dbReference type="SAM" id="Phobius"/>
    </source>
</evidence>
<dbReference type="OrthoDB" id="3748887at2"/>
<keyword evidence="4" id="KW-1185">Reference proteome</keyword>
<dbReference type="Pfam" id="PF09851">
    <property type="entry name" value="SHOCT"/>
    <property type="match status" value="1"/>
</dbReference>
<evidence type="ECO:0000313" key="3">
    <source>
        <dbReference type="EMBL" id="RJQ87283.1"/>
    </source>
</evidence>
<evidence type="ECO:0000259" key="2">
    <source>
        <dbReference type="Pfam" id="PF09851"/>
    </source>
</evidence>
<organism evidence="3 4">
    <name type="scientific">Amycolatopsis panacis</name>
    <dbReference type="NCBI Taxonomy" id="2340917"/>
    <lineage>
        <taxon>Bacteria</taxon>
        <taxon>Bacillati</taxon>
        <taxon>Actinomycetota</taxon>
        <taxon>Actinomycetes</taxon>
        <taxon>Pseudonocardiales</taxon>
        <taxon>Pseudonocardiaceae</taxon>
        <taxon>Amycolatopsis</taxon>
    </lineage>
</organism>
<keyword evidence="1" id="KW-1133">Transmembrane helix</keyword>
<feature type="transmembrane region" description="Helical" evidence="1">
    <location>
        <begin position="6"/>
        <end position="28"/>
    </location>
</feature>
<sequence>MAGWVGPAFLIVAILIVLGAAVTITVLLRRLPASASDRDAAFRILRERFARGEIDQEEYDRRREALRR</sequence>
<keyword evidence="1" id="KW-0812">Transmembrane</keyword>
<dbReference type="EMBL" id="QZFV01000069">
    <property type="protein sequence ID" value="RJQ87283.1"/>
    <property type="molecule type" value="Genomic_DNA"/>
</dbReference>
<reference evidence="3 4" key="1">
    <citation type="submission" date="2018-09" db="EMBL/GenBank/DDBJ databases">
        <title>YIM PH 21725 draft genome.</title>
        <authorList>
            <person name="Miao C."/>
        </authorList>
    </citation>
    <scope>NUCLEOTIDE SEQUENCE [LARGE SCALE GENOMIC DNA]</scope>
    <source>
        <strain evidence="4">YIM PH21725</strain>
    </source>
</reference>
<comment type="caution">
    <text evidence="3">The sequence shown here is derived from an EMBL/GenBank/DDBJ whole genome shotgun (WGS) entry which is preliminary data.</text>
</comment>
<dbReference type="AlphaFoldDB" id="A0A419I756"/>
<protein>
    <submittedName>
        <fullName evidence="3">DUF1707 domain-containing protein</fullName>
    </submittedName>
</protein>
<accession>A0A419I756</accession>
<dbReference type="Proteomes" id="UP000285112">
    <property type="component" value="Unassembled WGS sequence"/>
</dbReference>
<dbReference type="InterPro" id="IPR018649">
    <property type="entry name" value="SHOCT"/>
</dbReference>
<evidence type="ECO:0000313" key="4">
    <source>
        <dbReference type="Proteomes" id="UP000285112"/>
    </source>
</evidence>
<name>A0A419I756_9PSEU</name>